<keyword evidence="2" id="KW-1185">Reference proteome</keyword>
<dbReference type="EMBL" id="JAYFUL010000039">
    <property type="protein sequence ID" value="MEA5259880.1"/>
    <property type="molecule type" value="Genomic_DNA"/>
</dbReference>
<evidence type="ECO:0000313" key="1">
    <source>
        <dbReference type="EMBL" id="MEA5259880.1"/>
    </source>
</evidence>
<organism evidence="1 2">
    <name type="scientific">Arcicella aquatica</name>
    <dbReference type="NCBI Taxonomy" id="217141"/>
    <lineage>
        <taxon>Bacteria</taxon>
        <taxon>Pseudomonadati</taxon>
        <taxon>Bacteroidota</taxon>
        <taxon>Cytophagia</taxon>
        <taxon>Cytophagales</taxon>
        <taxon>Flectobacillaceae</taxon>
        <taxon>Arcicella</taxon>
    </lineage>
</organism>
<protein>
    <submittedName>
        <fullName evidence="1">Uncharacterized protein</fullName>
    </submittedName>
</protein>
<name>A0ABU5QSP7_9BACT</name>
<gene>
    <name evidence="1" type="ORF">VB264_18930</name>
</gene>
<comment type="caution">
    <text evidence="1">The sequence shown here is derived from an EMBL/GenBank/DDBJ whole genome shotgun (WGS) entry which is preliminary data.</text>
</comment>
<accession>A0ABU5QSP7</accession>
<evidence type="ECO:0000313" key="2">
    <source>
        <dbReference type="Proteomes" id="UP001304671"/>
    </source>
</evidence>
<dbReference type="Proteomes" id="UP001304671">
    <property type="component" value="Unassembled WGS sequence"/>
</dbReference>
<dbReference type="RefSeq" id="WP_309924591.1">
    <property type="nucleotide sequence ID" value="NZ_JAYFUL010000039.1"/>
</dbReference>
<reference evidence="1 2" key="1">
    <citation type="submission" date="2023-12" db="EMBL/GenBank/DDBJ databases">
        <title>Novel species of the genus Arcicella isolated from rivers.</title>
        <authorList>
            <person name="Lu H."/>
        </authorList>
    </citation>
    <scope>NUCLEOTIDE SEQUENCE [LARGE SCALE GENOMIC DNA]</scope>
    <source>
        <strain evidence="1 2">LMG 21963</strain>
    </source>
</reference>
<sequence>MKKDIEFPNVEGVKVAIARKINDLNEVEWDVYLINRLSVDLANVFVNSRGYGHNPDGTEIKTSQLRHFYKDVPAKGIIKVEIITPDVFHLNNEYWVSYFIGNQLFDKKFVFVPESIREENLIRIKQLELEGILHE</sequence>
<proteinExistence type="predicted"/>